<feature type="coiled-coil region" evidence="1">
    <location>
        <begin position="1133"/>
        <end position="1258"/>
    </location>
</feature>
<dbReference type="SUPFAM" id="SSF57997">
    <property type="entry name" value="Tropomyosin"/>
    <property type="match status" value="1"/>
</dbReference>
<dbReference type="PANTHER" id="PTHR23159">
    <property type="entry name" value="CENTROSOMAL PROTEIN 2"/>
    <property type="match status" value="1"/>
</dbReference>
<dbReference type="GeneID" id="106744664"/>
<name>A0A6P3XA01_DINQU</name>
<evidence type="ECO:0000256" key="1">
    <source>
        <dbReference type="SAM" id="Coils"/>
    </source>
</evidence>
<reference evidence="4" key="1">
    <citation type="submission" date="2025-08" db="UniProtKB">
        <authorList>
            <consortium name="RefSeq"/>
        </authorList>
    </citation>
    <scope>IDENTIFICATION</scope>
</reference>
<evidence type="ECO:0000313" key="3">
    <source>
        <dbReference type="Proteomes" id="UP000515204"/>
    </source>
</evidence>
<feature type="compositionally biased region" description="Basic and acidic residues" evidence="2">
    <location>
        <begin position="912"/>
        <end position="925"/>
    </location>
</feature>
<feature type="compositionally biased region" description="Basic and acidic residues" evidence="2">
    <location>
        <begin position="954"/>
        <end position="969"/>
    </location>
</feature>
<evidence type="ECO:0000256" key="2">
    <source>
        <dbReference type="SAM" id="MobiDB-lite"/>
    </source>
</evidence>
<feature type="region of interest" description="Disordered" evidence="2">
    <location>
        <begin position="1004"/>
        <end position="1057"/>
    </location>
</feature>
<dbReference type="OrthoDB" id="7631731at2759"/>
<accession>A0A6P3XA01</accession>
<gene>
    <name evidence="4" type="primary">LOC106744664</name>
</gene>
<dbReference type="RefSeq" id="XP_014475082.1">
    <property type="nucleotide sequence ID" value="XM_014619596.1"/>
</dbReference>
<feature type="compositionally biased region" description="Basic and acidic residues" evidence="2">
    <location>
        <begin position="932"/>
        <end position="946"/>
    </location>
</feature>
<feature type="compositionally biased region" description="Basic and acidic residues" evidence="2">
    <location>
        <begin position="134"/>
        <end position="155"/>
    </location>
</feature>
<protein>
    <submittedName>
        <fullName evidence="4">Cingulin-like</fullName>
    </submittedName>
</protein>
<dbReference type="Proteomes" id="UP000515204">
    <property type="component" value="Unplaced"/>
</dbReference>
<keyword evidence="3" id="KW-1185">Reference proteome</keyword>
<keyword evidence="1" id="KW-0175">Coiled coil</keyword>
<dbReference type="PANTHER" id="PTHR23159:SF31">
    <property type="entry name" value="CENTROSOME-ASSOCIATED PROTEIN CEP250 ISOFORM X1"/>
    <property type="match status" value="1"/>
</dbReference>
<feature type="compositionally biased region" description="Basic and acidic residues" evidence="2">
    <location>
        <begin position="1027"/>
        <end position="1050"/>
    </location>
</feature>
<organism evidence="3 4">
    <name type="scientific">Dinoponera quadriceps</name>
    <name type="common">South American ant</name>
    <dbReference type="NCBI Taxonomy" id="609295"/>
    <lineage>
        <taxon>Eukaryota</taxon>
        <taxon>Metazoa</taxon>
        <taxon>Ecdysozoa</taxon>
        <taxon>Arthropoda</taxon>
        <taxon>Hexapoda</taxon>
        <taxon>Insecta</taxon>
        <taxon>Pterygota</taxon>
        <taxon>Neoptera</taxon>
        <taxon>Endopterygota</taxon>
        <taxon>Hymenoptera</taxon>
        <taxon>Apocrita</taxon>
        <taxon>Aculeata</taxon>
        <taxon>Formicoidea</taxon>
        <taxon>Formicidae</taxon>
        <taxon>Ponerinae</taxon>
        <taxon>Ponerini</taxon>
        <taxon>Dinoponera</taxon>
    </lineage>
</organism>
<evidence type="ECO:0000313" key="4">
    <source>
        <dbReference type="RefSeq" id="XP_014475082.1"/>
    </source>
</evidence>
<feature type="coiled-coil region" evidence="1">
    <location>
        <begin position="479"/>
        <end position="588"/>
    </location>
</feature>
<proteinExistence type="predicted"/>
<sequence length="1294" mass="146383">MSERYLDDYLPVMAIDVAVEEKARVAEMAAATLRKLHNVMQQMKNWRDGSVRLKSNIWRMKMVLRADDKNGDDNQETDPLIAHQRAEISRLEEANDALGNEVASLRRVLTQAEVDNACITGHEAGDEVIGAESPDEKKGERRSNEIPCRKWQQRSKEEETEETRLILRRLGDRLEEFKIGDRAFEAMIKNTVGRVVETIVSLSEELVNVHEDLCRFRRKNKNLHRKLGRLRAMLRSRSGNSAEYRRRIGELKKLAEQLVAGMARLKMIRENCDGSSNAADIPDVVAHVGRLMDDLRNNLKSEREAMIAAGDPDRLRYMKKVVDLKISLRMLAVGLRRSDSSMRPFGKERHATASLLSGFLAKIDTEIGKLRVTPMDRYCRIGGVSGARFMRKVTELEDMVRKSATVIAERPMRELGEWIERLCRKMQDLELLDDRASLRIGRLEASIVRMRLQLAEKDERVRALGDQCASVKLTSEEERGKYERIVAEAHRENERLRADEREREISELSRVHAEMRLTTVEIDALRKKLRELRDDKEALLGETERARNILRERDKEIANIITGRDPLRAVLEAEVKDLKTKLGVASDENVKLKSIIGGLGKRRERQRPEDKLKSSASERSDEQRRWRRDNGEGSREDRARNLGDELERLKAESNESKIRLDEANGRIERLEGALAEALGDRARLLAEVSDLKSNEQSLTYRLNVQTSAGEQAAREYERANKAFEGEVEHLREEKEQLEAELSELRLEKGSLAESMADADNKCAALQERVNGFRSECDGLRGEVTEAEAVAGDLRLELERARAALEDAAVEAARLNADNSSLAGELDLLRAARSAEVDDRVRVLLAEKNELATRINELDDENAGLRDRLNKAKAENEYFSMELNKSRVENDKAGAKNRLPRVTRDVGCKASEGLRGERDEARRRLNEIGGEMAGDRRKIRRTADERSATPPAAALHRENNDREGHSKGIDTPRYPLAKARFADAHNKVRHKQDCSDAVRTGMKVEIGEQKDDETALKAESDTCASPDNKAKIKQEPKAGPKRPRVENKALKLESANSGSEKADVAMELASCAEVESGSPIRSGELGDEEVIDCLPSKRRELVNIRYARRMSNYAGYSGDSKMLGDKEGSRLSDIDQLEVENRALKMEVDVLRGVLDFGLTDSERMRRDLAEAKEEIRALKSELMNLRDERASLRSRLDSSAEELDGLRSERMALKDELVASRKSNFDFRLKTNDLRSVVERLKGTNARLEDGLRNALRETSNAASPKLSSTAAWEIFSETSAAARRQIYGQSRTD</sequence>
<feature type="compositionally biased region" description="Basic and acidic residues" evidence="2">
    <location>
        <begin position="606"/>
        <end position="641"/>
    </location>
</feature>
<dbReference type="KEGG" id="dqu:106744664"/>
<feature type="region of interest" description="Disordered" evidence="2">
    <location>
        <begin position="129"/>
        <end position="155"/>
    </location>
</feature>
<feature type="region of interest" description="Disordered" evidence="2">
    <location>
        <begin position="601"/>
        <end position="641"/>
    </location>
</feature>
<feature type="compositionally biased region" description="Basic and acidic residues" evidence="2">
    <location>
        <begin position="1004"/>
        <end position="1019"/>
    </location>
</feature>
<feature type="region of interest" description="Disordered" evidence="2">
    <location>
        <begin position="912"/>
        <end position="973"/>
    </location>
</feature>
<dbReference type="Gene3D" id="1.10.287.1490">
    <property type="match status" value="2"/>
</dbReference>
<feature type="coiled-coil region" evidence="1">
    <location>
        <begin position="81"/>
        <end position="108"/>
    </location>
</feature>